<gene>
    <name evidence="7" type="ORF">BT63DRAFT_416138</name>
</gene>
<evidence type="ECO:0000256" key="4">
    <source>
        <dbReference type="ARBA" id="ARBA00023295"/>
    </source>
</evidence>
<dbReference type="GO" id="GO:0005975">
    <property type="term" value="P:carbohydrate metabolic process"/>
    <property type="evidence" value="ECO:0007669"/>
    <property type="project" value="InterPro"/>
</dbReference>
<dbReference type="SUPFAM" id="SSF75005">
    <property type="entry name" value="Arabinanase/levansucrase/invertase"/>
    <property type="match status" value="1"/>
</dbReference>
<evidence type="ECO:0000313" key="8">
    <source>
        <dbReference type="Proteomes" id="UP000799302"/>
    </source>
</evidence>
<dbReference type="PANTHER" id="PTHR43817">
    <property type="entry name" value="GLYCOSYL HYDROLASE"/>
    <property type="match status" value="1"/>
</dbReference>
<dbReference type="EMBL" id="MU004238">
    <property type="protein sequence ID" value="KAF2667068.1"/>
    <property type="molecule type" value="Genomic_DNA"/>
</dbReference>
<feature type="signal peptide" evidence="6">
    <location>
        <begin position="1"/>
        <end position="18"/>
    </location>
</feature>
<name>A0A6A6U7K0_9PEZI</name>
<evidence type="ECO:0000256" key="5">
    <source>
        <dbReference type="RuleBase" id="RU361187"/>
    </source>
</evidence>
<evidence type="ECO:0000256" key="2">
    <source>
        <dbReference type="ARBA" id="ARBA00022729"/>
    </source>
</evidence>
<keyword evidence="8" id="KW-1185">Reference proteome</keyword>
<proteinExistence type="inferred from homology"/>
<evidence type="ECO:0000313" key="7">
    <source>
        <dbReference type="EMBL" id="KAF2667068.1"/>
    </source>
</evidence>
<dbReference type="GO" id="GO:0004553">
    <property type="term" value="F:hydrolase activity, hydrolyzing O-glycosyl compounds"/>
    <property type="evidence" value="ECO:0007669"/>
    <property type="project" value="InterPro"/>
</dbReference>
<dbReference type="AlphaFoldDB" id="A0A6A6U7K0"/>
<keyword evidence="2 6" id="KW-0732">Signal</keyword>
<dbReference type="InterPro" id="IPR006710">
    <property type="entry name" value="Glyco_hydro_43"/>
</dbReference>
<dbReference type="OrthoDB" id="272289at2759"/>
<reference evidence="7" key="1">
    <citation type="journal article" date="2020" name="Stud. Mycol.">
        <title>101 Dothideomycetes genomes: a test case for predicting lifestyles and emergence of pathogens.</title>
        <authorList>
            <person name="Haridas S."/>
            <person name="Albert R."/>
            <person name="Binder M."/>
            <person name="Bloem J."/>
            <person name="Labutti K."/>
            <person name="Salamov A."/>
            <person name="Andreopoulos B."/>
            <person name="Baker S."/>
            <person name="Barry K."/>
            <person name="Bills G."/>
            <person name="Bluhm B."/>
            <person name="Cannon C."/>
            <person name="Castanera R."/>
            <person name="Culley D."/>
            <person name="Daum C."/>
            <person name="Ezra D."/>
            <person name="Gonzalez J."/>
            <person name="Henrissat B."/>
            <person name="Kuo A."/>
            <person name="Liang C."/>
            <person name="Lipzen A."/>
            <person name="Lutzoni F."/>
            <person name="Magnuson J."/>
            <person name="Mondo S."/>
            <person name="Nolan M."/>
            <person name="Ohm R."/>
            <person name="Pangilinan J."/>
            <person name="Park H.-J."/>
            <person name="Ramirez L."/>
            <person name="Alfaro M."/>
            <person name="Sun H."/>
            <person name="Tritt A."/>
            <person name="Yoshinaga Y."/>
            <person name="Zwiers L.-H."/>
            <person name="Turgeon B."/>
            <person name="Goodwin S."/>
            <person name="Spatafora J."/>
            <person name="Crous P."/>
            <person name="Grigoriev I."/>
        </authorList>
    </citation>
    <scope>NUCLEOTIDE SEQUENCE</scope>
    <source>
        <strain evidence="7">CBS 115976</strain>
    </source>
</reference>
<dbReference type="Pfam" id="PF04616">
    <property type="entry name" value="Glyco_hydro_43"/>
    <property type="match status" value="1"/>
</dbReference>
<feature type="chain" id="PRO_5025681581" evidence="6">
    <location>
        <begin position="19"/>
        <end position="343"/>
    </location>
</feature>
<keyword evidence="3 5" id="KW-0378">Hydrolase</keyword>
<evidence type="ECO:0000256" key="1">
    <source>
        <dbReference type="ARBA" id="ARBA00009865"/>
    </source>
</evidence>
<keyword evidence="4 5" id="KW-0326">Glycosidase</keyword>
<protein>
    <submittedName>
        <fullName evidence="7">Arabinofuranosidase</fullName>
    </submittedName>
</protein>
<evidence type="ECO:0000256" key="6">
    <source>
        <dbReference type="SAM" id="SignalP"/>
    </source>
</evidence>
<dbReference type="Gene3D" id="2.115.10.20">
    <property type="entry name" value="Glycosyl hydrolase domain, family 43"/>
    <property type="match status" value="1"/>
</dbReference>
<dbReference type="PANTHER" id="PTHR43817:SF1">
    <property type="entry name" value="HYDROLASE, FAMILY 43, PUTATIVE (AFU_ORTHOLOGUE AFUA_3G01660)-RELATED"/>
    <property type="match status" value="1"/>
</dbReference>
<accession>A0A6A6U7K0</accession>
<evidence type="ECO:0000256" key="3">
    <source>
        <dbReference type="ARBA" id="ARBA00022801"/>
    </source>
</evidence>
<comment type="similarity">
    <text evidence="1 5">Belongs to the glycosyl hydrolase 43 family.</text>
</comment>
<sequence>MFWLLPFLGCGFVSLVGSQELPRYNSTLGSTALAAATFTNPLRQTNGADPFIITHQGYYYFMTTTYTDIKLTRSRTIEGLKTGETRTVYKDATKDRCCNVWSPQLAAIDGTWYIYFTSGQADNSQQRARVLKGGNHPWSTYTYANRITDEWATDGTVTDINRQHYYIFSCSRKPLLGKAQQALCIAPFQTPTKLGAISVISQPTAAWESADGLMPVNAGPSVIYYGGRYIMAHSGTYCTSPSTAIGLMTLENGMDPTRAASWTKSGPVLGSAYDNYGPGHMTFFRSLDDKEVWSVYHATSNPRGACDKSRYTMAYIVEWDDKGNPLFRGPPPLNARNKVPSGE</sequence>
<dbReference type="Proteomes" id="UP000799302">
    <property type="component" value="Unassembled WGS sequence"/>
</dbReference>
<dbReference type="InterPro" id="IPR023296">
    <property type="entry name" value="Glyco_hydro_beta-prop_sf"/>
</dbReference>
<organism evidence="7 8">
    <name type="scientific">Microthyrium microscopicum</name>
    <dbReference type="NCBI Taxonomy" id="703497"/>
    <lineage>
        <taxon>Eukaryota</taxon>
        <taxon>Fungi</taxon>
        <taxon>Dikarya</taxon>
        <taxon>Ascomycota</taxon>
        <taxon>Pezizomycotina</taxon>
        <taxon>Dothideomycetes</taxon>
        <taxon>Dothideomycetes incertae sedis</taxon>
        <taxon>Microthyriales</taxon>
        <taxon>Microthyriaceae</taxon>
        <taxon>Microthyrium</taxon>
    </lineage>
</organism>